<evidence type="ECO:0000313" key="10">
    <source>
        <dbReference type="EMBL" id="MBG8553931.1"/>
    </source>
</evidence>
<dbReference type="InterPro" id="IPR001579">
    <property type="entry name" value="Glyco_hydro_18_chit_AS"/>
</dbReference>
<gene>
    <name evidence="10" type="ORF">I5L79_10255</name>
</gene>
<dbReference type="CDD" id="cd04080">
    <property type="entry name" value="CBM6_cellulase-like"/>
    <property type="match status" value="1"/>
</dbReference>
<dbReference type="Pfam" id="PF17957">
    <property type="entry name" value="Big_7"/>
    <property type="match status" value="2"/>
</dbReference>
<keyword evidence="4 7" id="KW-0378">Hydrolase</keyword>
<dbReference type="Pfam" id="PF00704">
    <property type="entry name" value="Glyco_hydro_18"/>
    <property type="match status" value="1"/>
</dbReference>
<dbReference type="SMART" id="SM00606">
    <property type="entry name" value="CBD_IV"/>
    <property type="match status" value="1"/>
</dbReference>
<keyword evidence="11" id="KW-1185">Reference proteome</keyword>
<evidence type="ECO:0000259" key="8">
    <source>
        <dbReference type="PROSITE" id="PS51175"/>
    </source>
</evidence>
<reference evidence="10 11" key="1">
    <citation type="submission" date="2020-11" db="EMBL/GenBank/DDBJ databases">
        <title>Hymenobacter sp.</title>
        <authorList>
            <person name="Kim M.K."/>
        </authorList>
    </citation>
    <scope>NUCLEOTIDE SEQUENCE [LARGE SCALE GENOMIC DNA]</scope>
    <source>
        <strain evidence="10 11">BT594</strain>
    </source>
</reference>
<dbReference type="EMBL" id="JADWYK010000005">
    <property type="protein sequence ID" value="MBG8553931.1"/>
    <property type="molecule type" value="Genomic_DNA"/>
</dbReference>
<evidence type="ECO:0000256" key="5">
    <source>
        <dbReference type="ARBA" id="ARBA00023277"/>
    </source>
</evidence>
<dbReference type="InterPro" id="IPR006584">
    <property type="entry name" value="Cellulose-bd_IV"/>
</dbReference>
<dbReference type="SUPFAM" id="SSF51055">
    <property type="entry name" value="Carbohydrate binding domain"/>
    <property type="match status" value="1"/>
</dbReference>
<evidence type="ECO:0000256" key="6">
    <source>
        <dbReference type="ARBA" id="ARBA00023295"/>
    </source>
</evidence>
<dbReference type="InterPro" id="IPR013783">
    <property type="entry name" value="Ig-like_fold"/>
</dbReference>
<evidence type="ECO:0000256" key="2">
    <source>
        <dbReference type="ARBA" id="ARBA00012729"/>
    </source>
</evidence>
<comment type="caution">
    <text evidence="10">The sequence shown here is derived from an EMBL/GenBank/DDBJ whole genome shotgun (WGS) entry which is preliminary data.</text>
</comment>
<dbReference type="Gene3D" id="2.10.10.20">
    <property type="entry name" value="Carbohydrate-binding module superfamily 5/12"/>
    <property type="match status" value="1"/>
</dbReference>
<dbReference type="NCBIfam" id="TIGR04183">
    <property type="entry name" value="Por_Secre_tail"/>
    <property type="match status" value="1"/>
</dbReference>
<dbReference type="InterPro" id="IPR026444">
    <property type="entry name" value="Secre_tail"/>
</dbReference>
<dbReference type="InterPro" id="IPR036573">
    <property type="entry name" value="CBM_sf_5/12"/>
</dbReference>
<dbReference type="SMART" id="SM00636">
    <property type="entry name" value="Glyco_18"/>
    <property type="match status" value="1"/>
</dbReference>
<dbReference type="InterPro" id="IPR003610">
    <property type="entry name" value="CBM5/12"/>
</dbReference>
<dbReference type="RefSeq" id="WP_196954954.1">
    <property type="nucleotide sequence ID" value="NZ_JADWYK010000005.1"/>
</dbReference>
<evidence type="ECO:0000256" key="7">
    <source>
        <dbReference type="RuleBase" id="RU000489"/>
    </source>
</evidence>
<dbReference type="SUPFAM" id="SSF49785">
    <property type="entry name" value="Galactose-binding domain-like"/>
    <property type="match status" value="1"/>
</dbReference>
<feature type="domain" description="GH18" evidence="9">
    <location>
        <begin position="42"/>
        <end position="369"/>
    </location>
</feature>
<dbReference type="InterPro" id="IPR017853">
    <property type="entry name" value="GH"/>
</dbReference>
<dbReference type="PANTHER" id="PTHR45708:SF49">
    <property type="entry name" value="ENDOCHITINASE"/>
    <property type="match status" value="1"/>
</dbReference>
<dbReference type="Gene3D" id="2.60.120.260">
    <property type="entry name" value="Galactose-binding domain-like"/>
    <property type="match status" value="1"/>
</dbReference>
<dbReference type="CDD" id="cd12215">
    <property type="entry name" value="ChiC_BD"/>
    <property type="match status" value="1"/>
</dbReference>
<dbReference type="InterPro" id="IPR011583">
    <property type="entry name" value="Chitinase_II/V-like_cat"/>
</dbReference>
<dbReference type="Gene3D" id="2.60.40.10">
    <property type="entry name" value="Immunoglobulins"/>
    <property type="match status" value="2"/>
</dbReference>
<organism evidence="10 11">
    <name type="scientific">Hymenobacter guriensis</name>
    <dbReference type="NCBI Taxonomy" id="2793065"/>
    <lineage>
        <taxon>Bacteria</taxon>
        <taxon>Pseudomonadati</taxon>
        <taxon>Bacteroidota</taxon>
        <taxon>Cytophagia</taxon>
        <taxon>Cytophagales</taxon>
        <taxon>Hymenobacteraceae</taxon>
        <taxon>Hymenobacter</taxon>
    </lineage>
</organism>
<dbReference type="InterPro" id="IPR008979">
    <property type="entry name" value="Galactose-bd-like_sf"/>
</dbReference>
<dbReference type="SUPFAM" id="SSF51445">
    <property type="entry name" value="(Trans)glycosidases"/>
    <property type="match status" value="1"/>
</dbReference>
<comment type="similarity">
    <text evidence="1">Belongs to the glycosyl hydrolase 18 family. Chitinase class II subfamily.</text>
</comment>
<evidence type="ECO:0000256" key="1">
    <source>
        <dbReference type="ARBA" id="ARBA00009121"/>
    </source>
</evidence>
<protein>
    <recommendedName>
        <fullName evidence="2">chitinase</fullName>
        <ecNumber evidence="2">3.2.1.14</ecNumber>
    </recommendedName>
</protein>
<keyword evidence="6 7" id="KW-0326">Glycosidase</keyword>
<evidence type="ECO:0000256" key="4">
    <source>
        <dbReference type="ARBA" id="ARBA00022801"/>
    </source>
</evidence>
<dbReference type="CDD" id="cd02871">
    <property type="entry name" value="GH18_chitinase_D-like"/>
    <property type="match status" value="1"/>
</dbReference>
<dbReference type="SMART" id="SM00495">
    <property type="entry name" value="ChtBD3"/>
    <property type="match status" value="1"/>
</dbReference>
<dbReference type="PANTHER" id="PTHR45708">
    <property type="entry name" value="ENDOCHITINASE"/>
    <property type="match status" value="1"/>
</dbReference>
<dbReference type="PROSITE" id="PS01095">
    <property type="entry name" value="GH18_1"/>
    <property type="match status" value="1"/>
</dbReference>
<dbReference type="Proteomes" id="UP000601099">
    <property type="component" value="Unassembled WGS sequence"/>
</dbReference>
<keyword evidence="5" id="KW-0119">Carbohydrate metabolism</keyword>
<dbReference type="Pfam" id="PF03422">
    <property type="entry name" value="CBM_6"/>
    <property type="match status" value="1"/>
</dbReference>
<proteinExistence type="inferred from homology"/>
<sequence>MNTTKLPPSRRLMTRRARAWGFFLASLCGLMCLSFVSLAQSRVIVGYFHNWNNATAPYIRLRDVDSRYNVINISFAVPVAYGDMTMTFAPVMQTKAEFIADMRTLQSQGRRVQISIGGADAPVELNTTADKDKFVTSMKAIITEYGFDGFDIDLEGTSVILNSGDTNFKSSTTPKINNLVVAARELTTFYRGQGKDFWLTSAPEVQYVQGGYGNYGTAFGGYLPILYGLRDLLTFVHVQYYNTGSQNALDDKIYGQGTADFIVSMTDMLLKGFPVARNSANFFPALRQDQVAFGLPATGNGAAPAGGYVTPADVTKALNYLVKGISYGGQYVLNTTYPNLRGIMTWSVNWDKTQNYPFATNAYNFFSTLGNTTNTPPTVSLTSPSNGATFTAPASITINANAADANGTVSSVAFYNGTTLLGTDTSAPYSYAWTGVAAGTYSLTAKATDNQGAVTTSGAVGVTVTGSTPVAKAIPGKIEAEAYTAQQGTDKETTTDTGGGQNVDWYETGDWLDYYVNVATAGTYKLDLRVASANGGATLQLRNSAGTVLGSVNVGNTGGWQNWQTLSTNVTLPAGAQTLRLYASASTGTNVNWLSFTAVTTTNTPPTVSLTSPSNGASFTAPASITITANAADANGTVSKVEFYNGTTLLGTDTSAPYSYSWTGVAAGSYSITAKATDNAGAVTTSAAVSVTVTGSTGTCSVAAWTATGVYTVGMQASRSGNVYQAKWWTQNEDPLTQSCQYCAWQLVGPCAGARTITAATKPALGVSIYPNPTQGGRLTLELDAYYPEVTVEVVSTSGQTTSYSYRGDKRLQLVLPNLPKGLLLLKVKAGGNSFTQKIVNN</sequence>
<dbReference type="PROSITE" id="PS51910">
    <property type="entry name" value="GH18_2"/>
    <property type="match status" value="1"/>
</dbReference>
<dbReference type="InterPro" id="IPR005084">
    <property type="entry name" value="CBM6"/>
</dbReference>
<accession>A0ABS0L1E2</accession>
<dbReference type="InterPro" id="IPR050542">
    <property type="entry name" value="Glycosyl_Hydrlase18_Chitinase"/>
</dbReference>
<dbReference type="Gene3D" id="3.20.20.80">
    <property type="entry name" value="Glycosidases"/>
    <property type="match status" value="1"/>
</dbReference>
<dbReference type="PROSITE" id="PS51175">
    <property type="entry name" value="CBM6"/>
    <property type="match status" value="1"/>
</dbReference>
<keyword evidence="3" id="KW-0732">Signal</keyword>
<dbReference type="InterPro" id="IPR001223">
    <property type="entry name" value="Glyco_hydro18_cat"/>
</dbReference>
<name>A0ABS0L1E2_9BACT</name>
<evidence type="ECO:0000256" key="3">
    <source>
        <dbReference type="ARBA" id="ARBA00022729"/>
    </source>
</evidence>
<evidence type="ECO:0000313" key="11">
    <source>
        <dbReference type="Proteomes" id="UP000601099"/>
    </source>
</evidence>
<evidence type="ECO:0000259" key="9">
    <source>
        <dbReference type="PROSITE" id="PS51910"/>
    </source>
</evidence>
<dbReference type="EC" id="3.2.1.14" evidence="2"/>
<feature type="domain" description="CBM6" evidence="8">
    <location>
        <begin position="476"/>
        <end position="597"/>
    </location>
</feature>